<name>A0A1N6NMJ0_9GAMM</name>
<proteinExistence type="predicted"/>
<dbReference type="InterPro" id="IPR016047">
    <property type="entry name" value="M23ase_b-sheet_dom"/>
</dbReference>
<evidence type="ECO:0000313" key="2">
    <source>
        <dbReference type="EMBL" id="SIP93368.1"/>
    </source>
</evidence>
<dbReference type="EMBL" id="FTLW01000001">
    <property type="protein sequence ID" value="SIP93368.1"/>
    <property type="molecule type" value="Genomic_DNA"/>
</dbReference>
<dbReference type="InterPro" id="IPR011055">
    <property type="entry name" value="Dup_hybrid_motif"/>
</dbReference>
<accession>A0A1N6NMJ0</accession>
<gene>
    <name evidence="2" type="ORF">SAMN05421546_0316</name>
</gene>
<dbReference type="GO" id="GO:0004222">
    <property type="term" value="F:metalloendopeptidase activity"/>
    <property type="evidence" value="ECO:0007669"/>
    <property type="project" value="TreeGrafter"/>
</dbReference>
<dbReference type="OrthoDB" id="9800107at2"/>
<evidence type="ECO:0000259" key="1">
    <source>
        <dbReference type="Pfam" id="PF01551"/>
    </source>
</evidence>
<dbReference type="Proteomes" id="UP000241788">
    <property type="component" value="Unassembled WGS sequence"/>
</dbReference>
<dbReference type="CDD" id="cd12797">
    <property type="entry name" value="M23_peptidase"/>
    <property type="match status" value="1"/>
</dbReference>
<feature type="domain" description="M23ase beta-sheet core" evidence="1">
    <location>
        <begin position="76"/>
        <end position="175"/>
    </location>
</feature>
<dbReference type="RefSeq" id="WP_076584713.1">
    <property type="nucleotide sequence ID" value="NZ_FTLW01000001.1"/>
</dbReference>
<dbReference type="Gene3D" id="2.70.70.10">
    <property type="entry name" value="Glucose Permease (Domain IIA)"/>
    <property type="match status" value="1"/>
</dbReference>
<dbReference type="Pfam" id="PF01551">
    <property type="entry name" value="Peptidase_M23"/>
    <property type="match status" value="1"/>
</dbReference>
<dbReference type="AlphaFoldDB" id="A0A1N6NMJ0"/>
<protein>
    <submittedName>
        <fullName evidence="2">Peptidase family M23</fullName>
    </submittedName>
</protein>
<sequence>MPRKPSPLVSLARWAAALLVLALAAHWAWHKPWAQASVEAWRLSRMPSPTALPVPVEGIRASRIADTWGGARSGGRKHQGVDIFAKRGTPVLSATRGVVSSVNDYGIGGKHVWVIGPGGERHYYAHLDGFAPGIARFDLVEAGGLLGFVGDTGNARGTPPHLHYGIYAMSGAYNPWPLLQAGAKQAPGSQPGR</sequence>
<reference evidence="3" key="1">
    <citation type="submission" date="2017-01" db="EMBL/GenBank/DDBJ databases">
        <authorList>
            <person name="Varghese N."/>
            <person name="Submissions S."/>
        </authorList>
    </citation>
    <scope>NUCLEOTIDE SEQUENCE [LARGE SCALE GENOMIC DNA]</scope>
    <source>
        <strain evidence="3">UM1</strain>
    </source>
</reference>
<dbReference type="InterPro" id="IPR050570">
    <property type="entry name" value="Cell_wall_metabolism_enzyme"/>
</dbReference>
<dbReference type="PANTHER" id="PTHR21666">
    <property type="entry name" value="PEPTIDASE-RELATED"/>
    <property type="match status" value="1"/>
</dbReference>
<dbReference type="SUPFAM" id="SSF51261">
    <property type="entry name" value="Duplicated hybrid motif"/>
    <property type="match status" value="1"/>
</dbReference>
<dbReference type="STRING" id="1604334.SAMN05421546_0316"/>
<organism evidence="2 3">
    <name type="scientific">Solilutibacter tolerans</name>
    <dbReference type="NCBI Taxonomy" id="1604334"/>
    <lineage>
        <taxon>Bacteria</taxon>
        <taxon>Pseudomonadati</taxon>
        <taxon>Pseudomonadota</taxon>
        <taxon>Gammaproteobacteria</taxon>
        <taxon>Lysobacterales</taxon>
        <taxon>Lysobacteraceae</taxon>
        <taxon>Solilutibacter</taxon>
    </lineage>
</organism>
<evidence type="ECO:0000313" key="3">
    <source>
        <dbReference type="Proteomes" id="UP000241788"/>
    </source>
</evidence>
<keyword evidence="3" id="KW-1185">Reference proteome</keyword>
<dbReference type="PANTHER" id="PTHR21666:SF268">
    <property type="entry name" value="PEPTIDASE M23 DOMAIN-CONTAINING PROTEIN"/>
    <property type="match status" value="1"/>
</dbReference>